<feature type="compositionally biased region" description="Basic and acidic residues" evidence="1">
    <location>
        <begin position="330"/>
        <end position="343"/>
    </location>
</feature>
<evidence type="ECO:0000313" key="2">
    <source>
        <dbReference type="EMBL" id="MDI5972246.1"/>
    </source>
</evidence>
<dbReference type="EMBL" id="JABXJJ020000030">
    <property type="protein sequence ID" value="MDI5972246.1"/>
    <property type="molecule type" value="Genomic_DNA"/>
</dbReference>
<reference evidence="2" key="1">
    <citation type="submission" date="2023-05" db="EMBL/GenBank/DDBJ databases">
        <title>Streptantibioticus silvisoli sp. nov., acidotolerant actinomycetes 1 from pine litter.</title>
        <authorList>
            <person name="Swiecimska M."/>
            <person name="Golinska P."/>
            <person name="Sangal V."/>
            <person name="Wachnowicz B."/>
            <person name="Goodfellow M."/>
        </authorList>
    </citation>
    <scope>NUCLEOTIDE SEQUENCE</scope>
    <source>
        <strain evidence="2">SL13</strain>
    </source>
</reference>
<gene>
    <name evidence="2" type="ORF">POF50_023405</name>
</gene>
<dbReference type="RefSeq" id="WP_271314847.1">
    <property type="nucleotide sequence ID" value="NZ_JABXJJ020000030.1"/>
</dbReference>
<name>A0AA90H5E0_9ACTN</name>
<evidence type="ECO:0000256" key="1">
    <source>
        <dbReference type="SAM" id="MobiDB-lite"/>
    </source>
</evidence>
<accession>A0AA90H5E0</accession>
<feature type="region of interest" description="Disordered" evidence="1">
    <location>
        <begin position="1"/>
        <end position="29"/>
    </location>
</feature>
<comment type="caution">
    <text evidence="2">The sequence shown here is derived from an EMBL/GenBank/DDBJ whole genome shotgun (WGS) entry which is preliminary data.</text>
</comment>
<feature type="region of interest" description="Disordered" evidence="1">
    <location>
        <begin position="322"/>
        <end position="375"/>
    </location>
</feature>
<feature type="compositionally biased region" description="Acidic residues" evidence="1">
    <location>
        <begin position="344"/>
        <end position="357"/>
    </location>
</feature>
<sequence>MSRPPDYEWEVLGEGQDPIPGDPSEIRNESGRLGKMAQTILDQIQLLKDIASDENAGKFHEKLAESANELKGDLTKVADRYEAVSHCLDSWADDLEHAQSESLRALHRAQQIAPAANAPQMTQAPDPKHPLTDQQKHQEAAANKAHQHLQHELDACKKQLTSAKEYRDHRGHHWMQKIEDSEHDGLKDSRWDGIKNWIHEHAGWIKILADACTWVVTILVIVSLFVPGLDLATGPLAALMLAALLGHTALALSGDGSWMDVGMDVFALCTLGSGSLLKVALKGTVDAVEGTADATEVAADATEVTGDSAEAVDTGANAVDAADAADATEDGAKATEDASKVAEDTEDTEAGSADEVENATTEADKADAALQTDKASRAQTVADWSKAVSKKLAAGGENDFVEQMEKLHGLAEQFPDSPQVADALSHGTHLLYGMRVSFGAANVADQFTHWAGGSDDINLFRNAFGGDLFAEGHSIWNPNVENSPLLDFKSVDDFKELTTTGAWE</sequence>
<feature type="region of interest" description="Disordered" evidence="1">
    <location>
        <begin position="118"/>
        <end position="149"/>
    </location>
</feature>
<organism evidence="2">
    <name type="scientific">Streptantibioticus silvisoli</name>
    <dbReference type="NCBI Taxonomy" id="2705255"/>
    <lineage>
        <taxon>Bacteria</taxon>
        <taxon>Bacillati</taxon>
        <taxon>Actinomycetota</taxon>
        <taxon>Actinomycetes</taxon>
        <taxon>Kitasatosporales</taxon>
        <taxon>Streptomycetaceae</taxon>
        <taxon>Streptantibioticus</taxon>
    </lineage>
</organism>
<proteinExistence type="predicted"/>
<dbReference type="AlphaFoldDB" id="A0AA90H5E0"/>
<protein>
    <submittedName>
        <fullName evidence="2">Uncharacterized protein</fullName>
    </submittedName>
</protein>
<feature type="compositionally biased region" description="Basic and acidic residues" evidence="1">
    <location>
        <begin position="126"/>
        <end position="139"/>
    </location>
</feature>